<reference evidence="1 2" key="1">
    <citation type="journal article" date="2012" name="Genet. Mol. Biol.">
        <title>Analysis of 16S rRNA and mxaF genes revealing insights into Methylobacterium niche-specific plant association.</title>
        <authorList>
            <person name="Dourado M.N."/>
            <person name="Andreote F.D."/>
            <person name="Dini-Andreote F."/>
            <person name="Conti R."/>
            <person name="Araujo J.M."/>
            <person name="Araujo W.L."/>
        </authorList>
    </citation>
    <scope>NUCLEOTIDE SEQUENCE [LARGE SCALE GENOMIC DNA]</scope>
    <source>
        <strain evidence="1 2">SR1.6/4</strain>
    </source>
</reference>
<protein>
    <submittedName>
        <fullName evidence="1">Uncharacterized protein</fullName>
    </submittedName>
</protein>
<name>A0ABU7T616_9HYPH</name>
<sequence length="64" mass="6873">MGRRWLSGWIGPLCVIRSQVWLPSQNGGGQTATKRHTPEGVVAKLRQADVSIAQSIGSGSVPCW</sequence>
<evidence type="ECO:0000313" key="2">
    <source>
        <dbReference type="Proteomes" id="UP001349262"/>
    </source>
</evidence>
<proteinExistence type="predicted"/>
<keyword evidence="2" id="KW-1185">Reference proteome</keyword>
<comment type="caution">
    <text evidence="1">The sequence shown here is derived from an EMBL/GenBank/DDBJ whole genome shotgun (WGS) entry which is preliminary data.</text>
</comment>
<gene>
    <name evidence="1" type="ORF">MRSR164_04000</name>
</gene>
<accession>A0ABU7T616</accession>
<dbReference type="Proteomes" id="UP001349262">
    <property type="component" value="Unassembled WGS sequence"/>
</dbReference>
<organism evidence="1 2">
    <name type="scientific">Methylobacterium radiotolerans</name>
    <dbReference type="NCBI Taxonomy" id="31998"/>
    <lineage>
        <taxon>Bacteria</taxon>
        <taxon>Pseudomonadati</taxon>
        <taxon>Pseudomonadota</taxon>
        <taxon>Alphaproteobacteria</taxon>
        <taxon>Hyphomicrobiales</taxon>
        <taxon>Methylobacteriaceae</taxon>
        <taxon>Methylobacterium</taxon>
    </lineage>
</organism>
<dbReference type="EMBL" id="MLBY01000002">
    <property type="protein sequence ID" value="MEE7456001.1"/>
    <property type="molecule type" value="Genomic_DNA"/>
</dbReference>
<evidence type="ECO:0000313" key="1">
    <source>
        <dbReference type="EMBL" id="MEE7456001.1"/>
    </source>
</evidence>